<accession>A0A423KI45</accession>
<proteinExistence type="inferred from homology"/>
<dbReference type="RefSeq" id="WP_123507981.1">
    <property type="nucleotide sequence ID" value="NZ_MOBQ01000002.1"/>
</dbReference>
<comment type="caution">
    <text evidence="3">The sequence shown here is derived from an EMBL/GenBank/DDBJ whole genome shotgun (WGS) entry which is preliminary data.</text>
</comment>
<protein>
    <recommendedName>
        <fullName evidence="2">Amine oxidase domain-containing protein</fullName>
    </recommendedName>
</protein>
<organism evidence="3 4">
    <name type="scientific">Pseudomonas frederiksbergensis</name>
    <dbReference type="NCBI Taxonomy" id="104087"/>
    <lineage>
        <taxon>Bacteria</taxon>
        <taxon>Pseudomonadati</taxon>
        <taxon>Pseudomonadota</taxon>
        <taxon>Gammaproteobacteria</taxon>
        <taxon>Pseudomonadales</taxon>
        <taxon>Pseudomonadaceae</taxon>
        <taxon>Pseudomonas</taxon>
    </lineage>
</organism>
<dbReference type="PANTHER" id="PTHR43563:SF1">
    <property type="entry name" value="AMINE OXIDASE [FLAVIN-CONTAINING] B"/>
    <property type="match status" value="1"/>
</dbReference>
<name>A0A423KI45_9PSED</name>
<dbReference type="PANTHER" id="PTHR43563">
    <property type="entry name" value="AMINE OXIDASE"/>
    <property type="match status" value="1"/>
</dbReference>
<gene>
    <name evidence="3" type="ORF">BK666_01760</name>
</gene>
<dbReference type="AlphaFoldDB" id="A0A423KI45"/>
<comment type="similarity">
    <text evidence="1">Belongs to the flavin monoamine oxidase family.</text>
</comment>
<dbReference type="Proteomes" id="UP000285349">
    <property type="component" value="Unassembled WGS sequence"/>
</dbReference>
<dbReference type="SUPFAM" id="SSF54373">
    <property type="entry name" value="FAD-linked reductases, C-terminal domain"/>
    <property type="match status" value="1"/>
</dbReference>
<dbReference type="InterPro" id="IPR002937">
    <property type="entry name" value="Amino_oxidase"/>
</dbReference>
<dbReference type="InterPro" id="IPR036188">
    <property type="entry name" value="FAD/NAD-bd_sf"/>
</dbReference>
<dbReference type="SUPFAM" id="SSF51905">
    <property type="entry name" value="FAD/NAD(P)-binding domain"/>
    <property type="match status" value="1"/>
</dbReference>
<dbReference type="Gene3D" id="3.50.50.60">
    <property type="entry name" value="FAD/NAD(P)-binding domain"/>
    <property type="match status" value="2"/>
</dbReference>
<evidence type="ECO:0000259" key="2">
    <source>
        <dbReference type="Pfam" id="PF01593"/>
    </source>
</evidence>
<dbReference type="EMBL" id="MOBQ01000002">
    <property type="protein sequence ID" value="RON52849.1"/>
    <property type="molecule type" value="Genomic_DNA"/>
</dbReference>
<reference evidence="3 4" key="1">
    <citation type="submission" date="2016-10" db="EMBL/GenBank/DDBJ databases">
        <title>Comparative genome analysis of multiple Pseudomonas spp. focuses on biocontrol and plant growth promoting traits.</title>
        <authorList>
            <person name="Tao X.-Y."/>
            <person name="Taylor C.G."/>
        </authorList>
    </citation>
    <scope>NUCLEOTIDE SEQUENCE [LARGE SCALE GENOMIC DNA]</scope>
    <source>
        <strain evidence="3 4">37A10</strain>
    </source>
</reference>
<feature type="domain" description="Amine oxidase" evidence="2">
    <location>
        <begin position="97"/>
        <end position="347"/>
    </location>
</feature>
<evidence type="ECO:0000313" key="3">
    <source>
        <dbReference type="EMBL" id="RON52849.1"/>
    </source>
</evidence>
<dbReference type="Pfam" id="PF01593">
    <property type="entry name" value="Amino_oxidase"/>
    <property type="match status" value="2"/>
</dbReference>
<evidence type="ECO:0000313" key="4">
    <source>
        <dbReference type="Proteomes" id="UP000285349"/>
    </source>
</evidence>
<dbReference type="GO" id="GO:0016491">
    <property type="term" value="F:oxidoreductase activity"/>
    <property type="evidence" value="ECO:0007669"/>
    <property type="project" value="InterPro"/>
</dbReference>
<dbReference type="InterPro" id="IPR050703">
    <property type="entry name" value="Flavin_MAO"/>
</dbReference>
<dbReference type="OrthoDB" id="337830at2"/>
<evidence type="ECO:0000256" key="1">
    <source>
        <dbReference type="ARBA" id="ARBA00005995"/>
    </source>
</evidence>
<sequence length="352" mass="37775">MVQTQVVIVGAGLSGLYAARLLAEAGVDFIVLEARERVGGRILSADSFDLGPSWFWPDCHPRMTSLVEQLGLRTFAQPVEGDMLVERFRLEPPQRLAGYESGNESMRIVGGTGALIEALATPLSASQLRLGQRVVSVQQVDGGVCLLSESTRGQTTALHCAHVILAMPPRIIAQTVCFEPPLNPLDQQRWANTPTWMAPHAKYVAVYDEAFWRDDGLSGMAQSMVGPLVEIHDASGEVGRAAPFGFIGIAAVSRRNLGEVALMQQCRDQLIRLFGTQAATPHAEFFKDWATDELTATGADQVSGAHGAGAAGLDRVQGDWSPYLTLAGSEVAREHAGYMEGALEAAQWGAAH</sequence>
<feature type="domain" description="Amine oxidase" evidence="2">
    <location>
        <begin position="13"/>
        <end position="77"/>
    </location>
</feature>